<accession>A0A1H1FUW9</accession>
<gene>
    <name evidence="1" type="ORF">SAMN04489764_3195</name>
</gene>
<dbReference type="InterPro" id="IPR006311">
    <property type="entry name" value="TAT_signal"/>
</dbReference>
<protein>
    <submittedName>
        <fullName evidence="1">Uncharacterized protein</fullName>
    </submittedName>
</protein>
<dbReference type="AlphaFoldDB" id="A0A1H1FUW9"/>
<dbReference type="Proteomes" id="UP000217103">
    <property type="component" value="Unassembled WGS sequence"/>
</dbReference>
<name>A0A1H1FUW9_9ACTN</name>
<dbReference type="EMBL" id="FNKK01000002">
    <property type="protein sequence ID" value="SDR04681.1"/>
    <property type="molecule type" value="Genomic_DNA"/>
</dbReference>
<dbReference type="PROSITE" id="PS51318">
    <property type="entry name" value="TAT"/>
    <property type="match status" value="1"/>
</dbReference>
<dbReference type="OrthoDB" id="3541556at2"/>
<sequence length="164" mass="18587">MSEPDLLGRVPSAVREPEAAEPSRFAARGRGWNRRRFFSAAWGVTIAAGLGALDLLPWSRPRGAPALTEWTDGCHGHYDAVTICHPSTAYFGANNCTGEWHRQEEGSGVCYQYRYTASEYTCDGRNAWRWQTGEQRRKCSDGWYEYYDCDGVNISRFSICRTEI</sequence>
<evidence type="ECO:0000313" key="2">
    <source>
        <dbReference type="Proteomes" id="UP000217103"/>
    </source>
</evidence>
<organism evidence="1 2">
    <name type="scientific">Thermostaphylospora chromogena</name>
    <dbReference type="NCBI Taxonomy" id="35622"/>
    <lineage>
        <taxon>Bacteria</taxon>
        <taxon>Bacillati</taxon>
        <taxon>Actinomycetota</taxon>
        <taxon>Actinomycetes</taxon>
        <taxon>Streptosporangiales</taxon>
        <taxon>Thermomonosporaceae</taxon>
        <taxon>Thermostaphylospora</taxon>
    </lineage>
</organism>
<keyword evidence="2" id="KW-1185">Reference proteome</keyword>
<proteinExistence type="predicted"/>
<dbReference type="RefSeq" id="WP_093259740.1">
    <property type="nucleotide sequence ID" value="NZ_FNKK01000002.1"/>
</dbReference>
<evidence type="ECO:0000313" key="1">
    <source>
        <dbReference type="EMBL" id="SDR04681.1"/>
    </source>
</evidence>
<reference evidence="1 2" key="1">
    <citation type="submission" date="2016-10" db="EMBL/GenBank/DDBJ databases">
        <authorList>
            <person name="de Groot N.N."/>
        </authorList>
    </citation>
    <scope>NUCLEOTIDE SEQUENCE [LARGE SCALE GENOMIC DNA]</scope>
    <source>
        <strain evidence="1 2">DSM 43794</strain>
    </source>
</reference>
<dbReference type="STRING" id="35622.SAMN04489764_3195"/>